<keyword evidence="4" id="KW-1185">Reference proteome</keyword>
<feature type="chain" id="PRO_5003984072" description="Lipoprotein" evidence="2">
    <location>
        <begin position="19"/>
        <end position="423"/>
    </location>
</feature>
<dbReference type="STRING" id="1278073.MYSTI_00659"/>
<dbReference type="Pfam" id="PF19544">
    <property type="entry name" value="DUF6068"/>
    <property type="match status" value="1"/>
</dbReference>
<evidence type="ECO:0008006" key="5">
    <source>
        <dbReference type="Google" id="ProtNLM"/>
    </source>
</evidence>
<feature type="region of interest" description="Disordered" evidence="1">
    <location>
        <begin position="155"/>
        <end position="177"/>
    </location>
</feature>
<dbReference type="Proteomes" id="UP000011131">
    <property type="component" value="Chromosome"/>
</dbReference>
<proteinExistence type="predicted"/>
<keyword evidence="2" id="KW-0732">Signal</keyword>
<dbReference type="AlphaFoldDB" id="L7U6C8"/>
<sequence length="423" mass="44903">MLRKPTASFLSRSTLVCAALLLGAGCESTKPRAVSPTDGVPVSQNHPAEEQPPPGTPPTEATPPTSPTPAAPQKGHASSWQNARVGDRVVYAFSASRGGGRGNAETSAAAGMLSVEVSAVEGPWVWLTLAFTSDSGQPLELPRLAHKLTVPVRTDTSRTLEAPREGTQTTEQPTAAGRTWEAKRYLRDNRPVDGPLENRLYALDAGPLYLTNGLLDASTTMSGFGGAGSYQLTLTEFRQGAGGSGKAPGMEWPLGPGTYFDREIETDGTKSVLRTCLGAERGFVLRQETTLSASDKNAPPCQDFSQASGVPLEEVLLSFVWEGLDPKQWPPAIPNAAPPTRESLAAGAKQLSVLQVDSREGAEGVKQVGTRTFLANPWDKSADGLSQEARFSTLSDFLYRVTPKGKRESMGGSKLTGWGSWLP</sequence>
<dbReference type="HOGENOM" id="CLU_701532_0_0_7"/>
<gene>
    <name evidence="3" type="ordered locus">MYSTI_00659</name>
</gene>
<name>L7U6C8_MYXSD</name>
<evidence type="ECO:0000256" key="2">
    <source>
        <dbReference type="SAM" id="SignalP"/>
    </source>
</evidence>
<dbReference type="PATRIC" id="fig|1278073.3.peg.686"/>
<reference evidence="3 4" key="1">
    <citation type="journal article" date="2013" name="Genome Announc.">
        <title>Complete genome sequence of Myxococcus stipitatus strain DSM 14675, a fruiting myxobacterium.</title>
        <authorList>
            <person name="Huntley S."/>
            <person name="Kneip S."/>
            <person name="Treuner-Lange A."/>
            <person name="Sogaard-Andersen L."/>
        </authorList>
    </citation>
    <scope>NUCLEOTIDE SEQUENCE [LARGE SCALE GENOMIC DNA]</scope>
    <source>
        <strain evidence="4">DSM 14675 / JCM 12634 / Mx s8</strain>
    </source>
</reference>
<feature type="compositionally biased region" description="Pro residues" evidence="1">
    <location>
        <begin position="50"/>
        <end position="70"/>
    </location>
</feature>
<dbReference type="RefSeq" id="WP_015346272.1">
    <property type="nucleotide sequence ID" value="NC_020126.1"/>
</dbReference>
<evidence type="ECO:0000313" key="4">
    <source>
        <dbReference type="Proteomes" id="UP000011131"/>
    </source>
</evidence>
<evidence type="ECO:0000313" key="3">
    <source>
        <dbReference type="EMBL" id="AGC42009.1"/>
    </source>
</evidence>
<organism evidence="3 4">
    <name type="scientific">Myxococcus stipitatus (strain DSM 14675 / JCM 12634 / Mx s8)</name>
    <dbReference type="NCBI Taxonomy" id="1278073"/>
    <lineage>
        <taxon>Bacteria</taxon>
        <taxon>Pseudomonadati</taxon>
        <taxon>Myxococcota</taxon>
        <taxon>Myxococcia</taxon>
        <taxon>Myxococcales</taxon>
        <taxon>Cystobacterineae</taxon>
        <taxon>Myxococcaceae</taxon>
        <taxon>Myxococcus</taxon>
    </lineage>
</organism>
<feature type="compositionally biased region" description="Basic and acidic residues" evidence="1">
    <location>
        <begin position="155"/>
        <end position="164"/>
    </location>
</feature>
<protein>
    <recommendedName>
        <fullName evidence="5">Lipoprotein</fullName>
    </recommendedName>
</protein>
<dbReference type="KEGG" id="msd:MYSTI_00659"/>
<evidence type="ECO:0000256" key="1">
    <source>
        <dbReference type="SAM" id="MobiDB-lite"/>
    </source>
</evidence>
<dbReference type="EMBL" id="CP004025">
    <property type="protein sequence ID" value="AGC42009.1"/>
    <property type="molecule type" value="Genomic_DNA"/>
</dbReference>
<feature type="region of interest" description="Disordered" evidence="1">
    <location>
        <begin position="28"/>
        <end position="82"/>
    </location>
</feature>
<dbReference type="PROSITE" id="PS51257">
    <property type="entry name" value="PROKAR_LIPOPROTEIN"/>
    <property type="match status" value="1"/>
</dbReference>
<feature type="signal peptide" evidence="2">
    <location>
        <begin position="1"/>
        <end position="18"/>
    </location>
</feature>
<accession>L7U6C8</accession>
<dbReference type="InterPro" id="IPR045712">
    <property type="entry name" value="DUF6068"/>
</dbReference>